<dbReference type="GO" id="GO:0005829">
    <property type="term" value="C:cytosol"/>
    <property type="evidence" value="ECO:0007669"/>
    <property type="project" value="TreeGrafter"/>
</dbReference>
<dbReference type="GO" id="GO:0045454">
    <property type="term" value="P:cell redox homeostasis"/>
    <property type="evidence" value="ECO:0007669"/>
    <property type="project" value="TreeGrafter"/>
</dbReference>
<sequence>MNTSDVLARPHLAENDAEAAVRHADDDTFAQIVLGSPMPVLVDFHADWCPPCRLMRPILGQIAAELAGRLRVVEVDVDASPKTALAYGVLAMPTMVVIRDGAQLATMVGARSRRRLLEDLAPYL</sequence>
<evidence type="ECO:0000259" key="6">
    <source>
        <dbReference type="PROSITE" id="PS51352"/>
    </source>
</evidence>
<evidence type="ECO:0000256" key="4">
    <source>
        <dbReference type="ARBA" id="ARBA00023157"/>
    </source>
</evidence>
<dbReference type="FunFam" id="3.40.30.10:FF:000001">
    <property type="entry name" value="Thioredoxin"/>
    <property type="match status" value="1"/>
</dbReference>
<dbReference type="PROSITE" id="PS00194">
    <property type="entry name" value="THIOREDOXIN_1"/>
    <property type="match status" value="1"/>
</dbReference>
<comment type="similarity">
    <text evidence="1">Belongs to the thioredoxin family.</text>
</comment>
<dbReference type="InterPro" id="IPR036249">
    <property type="entry name" value="Thioredoxin-like_sf"/>
</dbReference>
<dbReference type="PROSITE" id="PS51352">
    <property type="entry name" value="THIOREDOXIN_2"/>
    <property type="match status" value="1"/>
</dbReference>
<evidence type="ECO:0000256" key="1">
    <source>
        <dbReference type="ARBA" id="ARBA00008987"/>
    </source>
</evidence>
<dbReference type="InterPro" id="IPR017937">
    <property type="entry name" value="Thioredoxin_CS"/>
</dbReference>
<evidence type="ECO:0000256" key="5">
    <source>
        <dbReference type="ARBA" id="ARBA00023284"/>
    </source>
</evidence>
<dbReference type="PRINTS" id="PR00421">
    <property type="entry name" value="THIOREDOXIN"/>
</dbReference>
<reference evidence="8" key="1">
    <citation type="submission" date="2015-11" db="EMBL/GenBank/DDBJ databases">
        <authorList>
            <person name="Varghese N."/>
        </authorList>
    </citation>
    <scope>NUCLEOTIDE SEQUENCE [LARGE SCALE GENOMIC DNA]</scope>
    <source>
        <strain evidence="8">DSM 45899</strain>
    </source>
</reference>
<proteinExistence type="inferred from homology"/>
<feature type="domain" description="Thioredoxin" evidence="6">
    <location>
        <begin position="3"/>
        <end position="124"/>
    </location>
</feature>
<dbReference type="Proteomes" id="UP000198802">
    <property type="component" value="Unassembled WGS sequence"/>
</dbReference>
<dbReference type="PANTHER" id="PTHR45663">
    <property type="entry name" value="GEO12009P1"/>
    <property type="match status" value="1"/>
</dbReference>
<evidence type="ECO:0000313" key="7">
    <source>
        <dbReference type="EMBL" id="CUU53702.1"/>
    </source>
</evidence>
<dbReference type="CDD" id="cd02947">
    <property type="entry name" value="TRX_family"/>
    <property type="match status" value="1"/>
</dbReference>
<accession>A0A0S4QGG9</accession>
<dbReference type="PANTHER" id="PTHR45663:SF11">
    <property type="entry name" value="GEO12009P1"/>
    <property type="match status" value="1"/>
</dbReference>
<dbReference type="AlphaFoldDB" id="A0A0S4QGG9"/>
<dbReference type="Gene3D" id="3.40.30.10">
    <property type="entry name" value="Glutaredoxin"/>
    <property type="match status" value="1"/>
</dbReference>
<dbReference type="EMBL" id="FAOZ01000001">
    <property type="protein sequence ID" value="CUU53702.1"/>
    <property type="molecule type" value="Genomic_DNA"/>
</dbReference>
<evidence type="ECO:0000313" key="8">
    <source>
        <dbReference type="Proteomes" id="UP000198802"/>
    </source>
</evidence>
<keyword evidence="5" id="KW-0676">Redox-active center</keyword>
<keyword evidence="3" id="KW-0249">Electron transport</keyword>
<evidence type="ECO:0000256" key="2">
    <source>
        <dbReference type="ARBA" id="ARBA00022448"/>
    </source>
</evidence>
<dbReference type="Pfam" id="PF00085">
    <property type="entry name" value="Thioredoxin"/>
    <property type="match status" value="1"/>
</dbReference>
<name>A0A0S4QGG9_9ACTN</name>
<evidence type="ECO:0000256" key="3">
    <source>
        <dbReference type="ARBA" id="ARBA00022982"/>
    </source>
</evidence>
<dbReference type="RefSeq" id="WP_226930729.1">
    <property type="nucleotide sequence ID" value="NZ_FAOZ01000001.1"/>
</dbReference>
<keyword evidence="4" id="KW-1015">Disulfide bond</keyword>
<dbReference type="GO" id="GO:0015035">
    <property type="term" value="F:protein-disulfide reductase activity"/>
    <property type="evidence" value="ECO:0007669"/>
    <property type="project" value="TreeGrafter"/>
</dbReference>
<keyword evidence="8" id="KW-1185">Reference proteome</keyword>
<dbReference type="InterPro" id="IPR013766">
    <property type="entry name" value="Thioredoxin_domain"/>
</dbReference>
<keyword evidence="2" id="KW-0813">Transport</keyword>
<protein>
    <submittedName>
        <fullName evidence="7">Thioredoxin 1</fullName>
    </submittedName>
</protein>
<gene>
    <name evidence="7" type="ORF">Ga0074812_101200</name>
</gene>
<organism evidence="7 8">
    <name type="scientific">Parafrankia irregularis</name>
    <dbReference type="NCBI Taxonomy" id="795642"/>
    <lineage>
        <taxon>Bacteria</taxon>
        <taxon>Bacillati</taxon>
        <taxon>Actinomycetota</taxon>
        <taxon>Actinomycetes</taxon>
        <taxon>Frankiales</taxon>
        <taxon>Frankiaceae</taxon>
        <taxon>Parafrankia</taxon>
    </lineage>
</organism>
<dbReference type="SUPFAM" id="SSF52833">
    <property type="entry name" value="Thioredoxin-like"/>
    <property type="match status" value="1"/>
</dbReference>